<feature type="region of interest" description="Disordered" evidence="3">
    <location>
        <begin position="458"/>
        <end position="522"/>
    </location>
</feature>
<dbReference type="InterPro" id="IPR039539">
    <property type="entry name" value="Ras_GTPase_bind_prot"/>
</dbReference>
<dbReference type="GO" id="GO:0034517">
    <property type="term" value="P:ribophagy"/>
    <property type="evidence" value="ECO:0007669"/>
    <property type="project" value="TreeGrafter"/>
</dbReference>
<proteinExistence type="predicted"/>
<dbReference type="OrthoDB" id="339151at2759"/>
<accession>A0A8H7ZSU3</accession>
<dbReference type="InterPro" id="IPR012677">
    <property type="entry name" value="Nucleotide-bd_a/b_plait_sf"/>
</dbReference>
<sequence>MASPAATLAPSAGERRPPPPAPQQHQQQQQQHVHSPVEVAWMFVKRYYTFVNKDPGTLHNFYGAKSVMIHGVEGEATDQCYGQQGIHQKYLDLKFEDCRVLVTNVDSSPSLEGSIFIQVLGELTNRGEPAHKFAQSFLLAKQANGYYVLNDIFRYLKDEVDSEYEGEDEAEENVKSTAIPEPAKPLPFEREQVVSEPEMRALTPPPQPPSYKRDVMQQTESVPAVYAGNTRSSTPEVHGAEAAEVPSVNQQEELEMNYPAEVPAVSRPPALERSPTPDVAVPAKHSVGPSASAEAKPSAQPALAPATPSTWAGIVGHEANKWKKDTVMSDVNSCGKAKAQPAPAPAPRPAAPQAPPPHAHAAARNDAPHPPPSSGGTNGTRDAREKSRSYAPNASIYVKNVPADTTLAMIRSAFVAFGEVLHCEFNQYKTGAFVDFATVDAAMKALKQREVTLPSGAVVISEEKRPRGPRLGGRGGYSGGRGSGYHGDQGSSSARGGRGRGRPRGDSKPPRTAQPPASVAAK</sequence>
<evidence type="ECO:0000256" key="2">
    <source>
        <dbReference type="PROSITE-ProRule" id="PRU00176"/>
    </source>
</evidence>
<dbReference type="GO" id="GO:1990861">
    <property type="term" value="C:Ubp3-Bre5 deubiquitination complex"/>
    <property type="evidence" value="ECO:0007669"/>
    <property type="project" value="TreeGrafter"/>
</dbReference>
<organism evidence="6 7">
    <name type="scientific">Olpidium bornovanus</name>
    <dbReference type="NCBI Taxonomy" id="278681"/>
    <lineage>
        <taxon>Eukaryota</taxon>
        <taxon>Fungi</taxon>
        <taxon>Fungi incertae sedis</taxon>
        <taxon>Olpidiomycota</taxon>
        <taxon>Olpidiomycotina</taxon>
        <taxon>Olpidiomycetes</taxon>
        <taxon>Olpidiales</taxon>
        <taxon>Olpidiaceae</taxon>
        <taxon>Olpidium</taxon>
    </lineage>
</organism>
<feature type="region of interest" description="Disordered" evidence="3">
    <location>
        <begin position="333"/>
        <end position="389"/>
    </location>
</feature>
<evidence type="ECO:0000259" key="4">
    <source>
        <dbReference type="PROSITE" id="PS50102"/>
    </source>
</evidence>
<dbReference type="EMBL" id="JAEFCI010008527">
    <property type="protein sequence ID" value="KAG5458403.1"/>
    <property type="molecule type" value="Genomic_DNA"/>
</dbReference>
<reference evidence="6 7" key="1">
    <citation type="journal article" name="Sci. Rep.">
        <title>Genome-scale phylogenetic analyses confirm Olpidium as the closest living zoosporic fungus to the non-flagellated, terrestrial fungi.</title>
        <authorList>
            <person name="Chang Y."/>
            <person name="Rochon D."/>
            <person name="Sekimoto S."/>
            <person name="Wang Y."/>
            <person name="Chovatia M."/>
            <person name="Sandor L."/>
            <person name="Salamov A."/>
            <person name="Grigoriev I.V."/>
            <person name="Stajich J.E."/>
            <person name="Spatafora J.W."/>
        </authorList>
    </citation>
    <scope>NUCLEOTIDE SEQUENCE [LARGE SCALE GENOMIC DNA]</scope>
    <source>
        <strain evidence="6">S191</strain>
    </source>
</reference>
<feature type="region of interest" description="Disordered" evidence="3">
    <location>
        <begin position="194"/>
        <end position="213"/>
    </location>
</feature>
<dbReference type="SMART" id="SM00360">
    <property type="entry name" value="RRM"/>
    <property type="match status" value="1"/>
</dbReference>
<dbReference type="GO" id="GO:1990904">
    <property type="term" value="C:ribonucleoprotein complex"/>
    <property type="evidence" value="ECO:0007669"/>
    <property type="project" value="TreeGrafter"/>
</dbReference>
<feature type="region of interest" description="Disordered" evidence="3">
    <location>
        <begin position="1"/>
        <end position="32"/>
    </location>
</feature>
<feature type="domain" description="NTF2" evidence="5">
    <location>
        <begin position="39"/>
        <end position="155"/>
    </location>
</feature>
<keyword evidence="7" id="KW-1185">Reference proteome</keyword>
<dbReference type="InterPro" id="IPR018222">
    <property type="entry name" value="Nuclear_transport_factor_2_euk"/>
</dbReference>
<feature type="region of interest" description="Disordered" evidence="3">
    <location>
        <begin position="164"/>
        <end position="183"/>
    </location>
</feature>
<dbReference type="Proteomes" id="UP000673691">
    <property type="component" value="Unassembled WGS sequence"/>
</dbReference>
<dbReference type="Gene3D" id="3.30.70.330">
    <property type="match status" value="1"/>
</dbReference>
<evidence type="ECO:0000313" key="6">
    <source>
        <dbReference type="EMBL" id="KAG5458403.1"/>
    </source>
</evidence>
<dbReference type="AlphaFoldDB" id="A0A8H7ZSU3"/>
<dbReference type="Pfam" id="PF00076">
    <property type="entry name" value="RRM_1"/>
    <property type="match status" value="1"/>
</dbReference>
<feature type="domain" description="RRM" evidence="4">
    <location>
        <begin position="394"/>
        <end position="465"/>
    </location>
</feature>
<dbReference type="SUPFAM" id="SSF54928">
    <property type="entry name" value="RNA-binding domain, RBD"/>
    <property type="match status" value="1"/>
</dbReference>
<dbReference type="PROSITE" id="PS50102">
    <property type="entry name" value="RRM"/>
    <property type="match status" value="1"/>
</dbReference>
<protein>
    <submittedName>
        <fullName evidence="6">Uncharacterized protein</fullName>
    </submittedName>
</protein>
<feature type="compositionally biased region" description="Low complexity" evidence="3">
    <location>
        <begin position="23"/>
        <end position="32"/>
    </location>
</feature>
<dbReference type="GO" id="GO:0003729">
    <property type="term" value="F:mRNA binding"/>
    <property type="evidence" value="ECO:0007669"/>
    <property type="project" value="TreeGrafter"/>
</dbReference>
<dbReference type="PANTHER" id="PTHR10693:SF20">
    <property type="entry name" value="AT27578P"/>
    <property type="match status" value="1"/>
</dbReference>
<evidence type="ECO:0000256" key="1">
    <source>
        <dbReference type="ARBA" id="ARBA00022884"/>
    </source>
</evidence>
<dbReference type="InterPro" id="IPR002075">
    <property type="entry name" value="NTF2_dom"/>
</dbReference>
<evidence type="ECO:0000256" key="3">
    <source>
        <dbReference type="SAM" id="MobiDB-lite"/>
    </source>
</evidence>
<dbReference type="Gene3D" id="3.10.450.50">
    <property type="match status" value="1"/>
</dbReference>
<dbReference type="Pfam" id="PF02136">
    <property type="entry name" value="NTF2"/>
    <property type="match status" value="1"/>
</dbReference>
<dbReference type="InterPro" id="IPR035979">
    <property type="entry name" value="RBD_domain_sf"/>
</dbReference>
<comment type="caution">
    <text evidence="6">The sequence shown here is derived from an EMBL/GenBank/DDBJ whole genome shotgun (WGS) entry which is preliminary data.</text>
</comment>
<evidence type="ECO:0000259" key="5">
    <source>
        <dbReference type="PROSITE" id="PS50177"/>
    </source>
</evidence>
<feature type="compositionally biased region" description="Gly residues" evidence="3">
    <location>
        <begin position="470"/>
        <end position="487"/>
    </location>
</feature>
<dbReference type="GO" id="GO:0016579">
    <property type="term" value="P:protein deubiquitination"/>
    <property type="evidence" value="ECO:0007669"/>
    <property type="project" value="TreeGrafter"/>
</dbReference>
<dbReference type="InterPro" id="IPR000504">
    <property type="entry name" value="RRM_dom"/>
</dbReference>
<dbReference type="CDD" id="cd00590">
    <property type="entry name" value="RRM_SF"/>
    <property type="match status" value="1"/>
</dbReference>
<dbReference type="PANTHER" id="PTHR10693">
    <property type="entry name" value="RAS GTPASE-ACTIVATING PROTEIN-BINDING PROTEIN"/>
    <property type="match status" value="1"/>
</dbReference>
<dbReference type="GO" id="GO:0005829">
    <property type="term" value="C:cytosol"/>
    <property type="evidence" value="ECO:0007669"/>
    <property type="project" value="TreeGrafter"/>
</dbReference>
<feature type="compositionally biased region" description="Pro residues" evidence="3">
    <location>
        <begin position="342"/>
        <end position="358"/>
    </location>
</feature>
<dbReference type="FunFam" id="3.10.450.50:FF:000003">
    <property type="entry name" value="Nuclear transport factor 2 family protein"/>
    <property type="match status" value="1"/>
</dbReference>
<feature type="region of interest" description="Disordered" evidence="3">
    <location>
        <begin position="266"/>
        <end position="309"/>
    </location>
</feature>
<keyword evidence="1 2" id="KW-0694">RNA-binding</keyword>
<dbReference type="PROSITE" id="PS50177">
    <property type="entry name" value="NTF2_DOMAIN"/>
    <property type="match status" value="1"/>
</dbReference>
<gene>
    <name evidence="6" type="ORF">BJ554DRAFT_1373</name>
</gene>
<dbReference type="InterPro" id="IPR032710">
    <property type="entry name" value="NTF2-like_dom_sf"/>
</dbReference>
<dbReference type="SUPFAM" id="SSF54427">
    <property type="entry name" value="NTF2-like"/>
    <property type="match status" value="1"/>
</dbReference>
<evidence type="ECO:0000313" key="7">
    <source>
        <dbReference type="Proteomes" id="UP000673691"/>
    </source>
</evidence>
<name>A0A8H7ZSU3_9FUNG</name>
<dbReference type="CDD" id="cd00780">
    <property type="entry name" value="NTF2"/>
    <property type="match status" value="1"/>
</dbReference>